<sequence length="269" mass="30102">MSCAVFLHRRIVAVPTVFKRLLGIFSLNMAGSLWLVTVLLIEIVMCKVSEKSRYETVMVGSSQPTDGSARVSNTVGDVSRIENMLNKLGQNVCQRFTGYGGCGSCDSCHPGNSHHDCSEWMNDKPKKTSSEKEMLEKFFENLNAEIGKLREEMKQCCQGSKDVKSSDEFSALLTPIINNQETIINSSRELMDTAKQSAESIKGLSKKTTKEWSAMRSTLEAESAQFKAEMKSYYKKYNLCPEVKKLKNDVGDDTWRITQTPIIGSRHLG</sequence>
<evidence type="ECO:0000313" key="2">
    <source>
        <dbReference type="EMBL" id="JAG31856.1"/>
    </source>
</evidence>
<organism evidence="2">
    <name type="scientific">Lygus hesperus</name>
    <name type="common">Western plant bug</name>
    <dbReference type="NCBI Taxonomy" id="30085"/>
    <lineage>
        <taxon>Eukaryota</taxon>
        <taxon>Metazoa</taxon>
        <taxon>Ecdysozoa</taxon>
        <taxon>Arthropoda</taxon>
        <taxon>Hexapoda</taxon>
        <taxon>Insecta</taxon>
        <taxon>Pterygota</taxon>
        <taxon>Neoptera</taxon>
        <taxon>Paraneoptera</taxon>
        <taxon>Hemiptera</taxon>
        <taxon>Heteroptera</taxon>
        <taxon>Panheteroptera</taxon>
        <taxon>Cimicomorpha</taxon>
        <taxon>Miridae</taxon>
        <taxon>Mirini</taxon>
        <taxon>Lygus</taxon>
    </lineage>
</organism>
<feature type="transmembrane region" description="Helical" evidence="1">
    <location>
        <begin position="21"/>
        <end position="45"/>
    </location>
</feature>
<accession>A0A0A9YJQ9</accession>
<gene>
    <name evidence="2" type="primary">ANKRD35_0</name>
    <name evidence="2" type="ORF">CM83_50354</name>
</gene>
<keyword evidence="1" id="KW-0472">Membrane</keyword>
<proteinExistence type="predicted"/>
<evidence type="ECO:0000256" key="1">
    <source>
        <dbReference type="SAM" id="Phobius"/>
    </source>
</evidence>
<name>A0A0A9YJQ9_LYGHE</name>
<keyword evidence="1" id="KW-0812">Transmembrane</keyword>
<protein>
    <submittedName>
        <fullName evidence="2">Ankyrin repeat domain-containing protein 35</fullName>
    </submittedName>
</protein>
<dbReference type="AlphaFoldDB" id="A0A0A9YJQ9"/>
<dbReference type="EMBL" id="GBHO01011748">
    <property type="protein sequence ID" value="JAG31856.1"/>
    <property type="molecule type" value="Transcribed_RNA"/>
</dbReference>
<keyword evidence="1" id="KW-1133">Transmembrane helix</keyword>
<reference evidence="2" key="1">
    <citation type="journal article" date="2014" name="PLoS ONE">
        <title>Transcriptome-Based Identification of ABC Transporters in the Western Tarnished Plant Bug Lygus hesperus.</title>
        <authorList>
            <person name="Hull J.J."/>
            <person name="Chaney K."/>
            <person name="Geib S.M."/>
            <person name="Fabrick J.A."/>
            <person name="Brent C.S."/>
            <person name="Walsh D."/>
            <person name="Lavine L.C."/>
        </authorList>
    </citation>
    <scope>NUCLEOTIDE SEQUENCE</scope>
</reference>
<reference evidence="2" key="2">
    <citation type="submission" date="2014-07" db="EMBL/GenBank/DDBJ databases">
        <authorList>
            <person name="Hull J."/>
        </authorList>
    </citation>
    <scope>NUCLEOTIDE SEQUENCE</scope>
</reference>